<gene>
    <name evidence="2" type="ORF">WJX72_002928</name>
</gene>
<accession>A0AAW1NZX9</accession>
<evidence type="ECO:0000256" key="1">
    <source>
        <dbReference type="SAM" id="Phobius"/>
    </source>
</evidence>
<dbReference type="EMBL" id="JALJOR010000020">
    <property type="protein sequence ID" value="KAK9803590.1"/>
    <property type="molecule type" value="Genomic_DNA"/>
</dbReference>
<comment type="caution">
    <text evidence="2">The sequence shown here is derived from an EMBL/GenBank/DDBJ whole genome shotgun (WGS) entry which is preliminary data.</text>
</comment>
<feature type="transmembrane region" description="Helical" evidence="1">
    <location>
        <begin position="88"/>
        <end position="107"/>
    </location>
</feature>
<feature type="transmembrane region" description="Helical" evidence="1">
    <location>
        <begin position="119"/>
        <end position="139"/>
    </location>
</feature>
<keyword evidence="1" id="KW-0812">Transmembrane</keyword>
<evidence type="ECO:0000313" key="2">
    <source>
        <dbReference type="EMBL" id="KAK9803590.1"/>
    </source>
</evidence>
<dbReference type="AlphaFoldDB" id="A0AAW1NZX9"/>
<reference evidence="2 3" key="1">
    <citation type="journal article" date="2024" name="Nat. Commun.">
        <title>Phylogenomics reveals the evolutionary origins of lichenization in chlorophyte algae.</title>
        <authorList>
            <person name="Puginier C."/>
            <person name="Libourel C."/>
            <person name="Otte J."/>
            <person name="Skaloud P."/>
            <person name="Haon M."/>
            <person name="Grisel S."/>
            <person name="Petersen M."/>
            <person name="Berrin J.G."/>
            <person name="Delaux P.M."/>
            <person name="Dal Grande F."/>
            <person name="Keller J."/>
        </authorList>
    </citation>
    <scope>NUCLEOTIDE SEQUENCE [LARGE SCALE GENOMIC DNA]</scope>
    <source>
        <strain evidence="2 3">SAG 2043</strain>
    </source>
</reference>
<keyword evidence="1" id="KW-1133">Transmembrane helix</keyword>
<dbReference type="Proteomes" id="UP001489004">
    <property type="component" value="Unassembled WGS sequence"/>
</dbReference>
<keyword evidence="1" id="KW-0472">Membrane</keyword>
<protein>
    <submittedName>
        <fullName evidence="2">Uncharacterized protein</fullName>
    </submittedName>
</protein>
<keyword evidence="3" id="KW-1185">Reference proteome</keyword>
<sequence>MRCPCCECYVHDTAFHKADKYVAFMVGETVLSWEAASKALAKVDNPAKGRILLDEALDFRGNFFLGAVGDSCVGCAVWQRCFNLIPRWAMNLECLAIMAVFVPWAFATSLRGLSSTWGGVIQIVAEVYGLFCGVSALFLQVHAICQSLAFTMAHAHTINFAHPPPSNKAVRAFVRFFAAGCHYAPRSTTADPQS</sequence>
<proteinExistence type="predicted"/>
<evidence type="ECO:0000313" key="3">
    <source>
        <dbReference type="Proteomes" id="UP001489004"/>
    </source>
</evidence>
<organism evidence="2 3">
    <name type="scientific">[Myrmecia] bisecta</name>
    <dbReference type="NCBI Taxonomy" id="41462"/>
    <lineage>
        <taxon>Eukaryota</taxon>
        <taxon>Viridiplantae</taxon>
        <taxon>Chlorophyta</taxon>
        <taxon>core chlorophytes</taxon>
        <taxon>Trebouxiophyceae</taxon>
        <taxon>Trebouxiales</taxon>
        <taxon>Trebouxiaceae</taxon>
        <taxon>Myrmecia</taxon>
    </lineage>
</organism>
<name>A0AAW1NZX9_9CHLO</name>